<dbReference type="InterPro" id="IPR036388">
    <property type="entry name" value="WH-like_DNA-bd_sf"/>
</dbReference>
<dbReference type="InterPro" id="IPR000600">
    <property type="entry name" value="ROK"/>
</dbReference>
<evidence type="ECO:0000313" key="2">
    <source>
        <dbReference type="EMBL" id="MFD1939914.1"/>
    </source>
</evidence>
<dbReference type="PANTHER" id="PTHR18964:SF149">
    <property type="entry name" value="BIFUNCTIONAL UDP-N-ACETYLGLUCOSAMINE 2-EPIMERASE_N-ACETYLMANNOSAMINE KINASE"/>
    <property type="match status" value="1"/>
</dbReference>
<dbReference type="EMBL" id="JBHUFV010000098">
    <property type="protein sequence ID" value="MFD1939914.1"/>
    <property type="molecule type" value="Genomic_DNA"/>
</dbReference>
<dbReference type="Proteomes" id="UP001597368">
    <property type="component" value="Unassembled WGS sequence"/>
</dbReference>
<reference evidence="3" key="1">
    <citation type="journal article" date="2019" name="Int. J. Syst. Evol. Microbiol.">
        <title>The Global Catalogue of Microorganisms (GCM) 10K type strain sequencing project: providing services to taxonomists for standard genome sequencing and annotation.</title>
        <authorList>
            <consortium name="The Broad Institute Genomics Platform"/>
            <consortium name="The Broad Institute Genome Sequencing Center for Infectious Disease"/>
            <person name="Wu L."/>
            <person name="Ma J."/>
        </authorList>
    </citation>
    <scope>NUCLEOTIDE SEQUENCE [LARGE SCALE GENOMIC DNA]</scope>
    <source>
        <strain evidence="3">ICMP 6774ER</strain>
    </source>
</reference>
<organism evidence="2 3">
    <name type="scientific">Nonomuraea mangrovi</name>
    <dbReference type="NCBI Taxonomy" id="2316207"/>
    <lineage>
        <taxon>Bacteria</taxon>
        <taxon>Bacillati</taxon>
        <taxon>Actinomycetota</taxon>
        <taxon>Actinomycetes</taxon>
        <taxon>Streptosporangiales</taxon>
        <taxon>Streptosporangiaceae</taxon>
        <taxon>Nonomuraea</taxon>
    </lineage>
</organism>
<protein>
    <submittedName>
        <fullName evidence="2">ROK family protein</fullName>
    </submittedName>
</protein>
<dbReference type="InterPro" id="IPR043129">
    <property type="entry name" value="ATPase_NBD"/>
</dbReference>
<dbReference type="SUPFAM" id="SSF46785">
    <property type="entry name" value="Winged helix' DNA-binding domain"/>
    <property type="match status" value="1"/>
</dbReference>
<accession>A0ABW4THM8</accession>
<gene>
    <name evidence="2" type="ORF">ACFSKW_51505</name>
</gene>
<comment type="similarity">
    <text evidence="1">Belongs to the ROK (NagC/XylR) family.</text>
</comment>
<dbReference type="Gene3D" id="3.30.420.40">
    <property type="match status" value="2"/>
</dbReference>
<proteinExistence type="inferred from homology"/>
<dbReference type="PROSITE" id="PS01125">
    <property type="entry name" value="ROK"/>
    <property type="match status" value="1"/>
</dbReference>
<dbReference type="Pfam" id="PF00480">
    <property type="entry name" value="ROK"/>
    <property type="match status" value="1"/>
</dbReference>
<sequence>MNLSPAARAVFVELLLHGPLSRAEVARRLELSPSVLTKLTRPLLQSGYLVEEPGPSGVPGRPSVPLRVDHGRRAYAGIKLTGTELFAVRTDLGAAVTAEVRLPLDGHDVAYVVDRIAAAVAAVSAGDPPAAVGVSLAGTASRTDAVVHRSPFLGWHGVPLASLVSEATGLPAVLENDVRALTAAVHWFGAAAGHRTFALVTVGEGLGCGIVVDDRLVAGTAGVSGQIGHLSIDGSGPICERGHRGCARAYVAAPSIRRSARAALDRPLLTFDQALGLARSGDLVARRIFDEAGLALGRIVATIANLIGPEVVVLSGETVHMHEVCAPAFEAALGEHTHWTSEPVEVRVQPFAFTEWARGAAVVALRHDLGVP</sequence>
<dbReference type="Gene3D" id="1.10.10.10">
    <property type="entry name" value="Winged helix-like DNA-binding domain superfamily/Winged helix DNA-binding domain"/>
    <property type="match status" value="1"/>
</dbReference>
<keyword evidence="3" id="KW-1185">Reference proteome</keyword>
<comment type="caution">
    <text evidence="2">The sequence shown here is derived from an EMBL/GenBank/DDBJ whole genome shotgun (WGS) entry which is preliminary data.</text>
</comment>
<dbReference type="SUPFAM" id="SSF53067">
    <property type="entry name" value="Actin-like ATPase domain"/>
    <property type="match status" value="1"/>
</dbReference>
<dbReference type="PANTHER" id="PTHR18964">
    <property type="entry name" value="ROK (REPRESSOR, ORF, KINASE) FAMILY"/>
    <property type="match status" value="1"/>
</dbReference>
<dbReference type="RefSeq" id="WP_379582633.1">
    <property type="nucleotide sequence ID" value="NZ_JBHUFV010000098.1"/>
</dbReference>
<name>A0ABW4THM8_9ACTN</name>
<evidence type="ECO:0000256" key="1">
    <source>
        <dbReference type="ARBA" id="ARBA00006479"/>
    </source>
</evidence>
<evidence type="ECO:0000313" key="3">
    <source>
        <dbReference type="Proteomes" id="UP001597368"/>
    </source>
</evidence>
<dbReference type="InterPro" id="IPR036390">
    <property type="entry name" value="WH_DNA-bd_sf"/>
</dbReference>
<dbReference type="InterPro" id="IPR049874">
    <property type="entry name" value="ROK_cs"/>
</dbReference>